<accession>A0A8J3S9C0</accession>
<gene>
    <name evidence="1" type="ORF">Pro02_58220</name>
</gene>
<reference evidence="1" key="1">
    <citation type="submission" date="2021-01" db="EMBL/GenBank/DDBJ databases">
        <title>Whole genome shotgun sequence of Planobispora rosea NBRC 15558.</title>
        <authorList>
            <person name="Komaki H."/>
            <person name="Tamura T."/>
        </authorList>
    </citation>
    <scope>NUCLEOTIDE SEQUENCE</scope>
    <source>
        <strain evidence="1">NBRC 15558</strain>
    </source>
</reference>
<evidence type="ECO:0000313" key="1">
    <source>
        <dbReference type="EMBL" id="GIH87414.1"/>
    </source>
</evidence>
<dbReference type="EMBL" id="BOOI01000060">
    <property type="protein sequence ID" value="GIH87414.1"/>
    <property type="molecule type" value="Genomic_DNA"/>
</dbReference>
<organism evidence="1 2">
    <name type="scientific">Planobispora rosea</name>
    <dbReference type="NCBI Taxonomy" id="35762"/>
    <lineage>
        <taxon>Bacteria</taxon>
        <taxon>Bacillati</taxon>
        <taxon>Actinomycetota</taxon>
        <taxon>Actinomycetes</taxon>
        <taxon>Streptosporangiales</taxon>
        <taxon>Streptosporangiaceae</taxon>
        <taxon>Planobispora</taxon>
    </lineage>
</organism>
<sequence length="170" mass="19338">MSTTKRQHRSEVISGIRMLADFLERHSDLPVPYSVDVLVFPGIDKGYAIQRAAVERLAELHDVAFKDQAGHYTASIEFGRASYRMVAISEEAYARHSALMSYQDSVIPDTPSRVERETNTRINIPAPENYGRKCECGALADKGTSLCRKCRSRSRWNRRKAPFSREGDQW</sequence>
<dbReference type="Proteomes" id="UP000655044">
    <property type="component" value="Unassembled WGS sequence"/>
</dbReference>
<keyword evidence="2" id="KW-1185">Reference proteome</keyword>
<evidence type="ECO:0000313" key="2">
    <source>
        <dbReference type="Proteomes" id="UP000655044"/>
    </source>
</evidence>
<proteinExistence type="predicted"/>
<protein>
    <submittedName>
        <fullName evidence="1">Uncharacterized protein</fullName>
    </submittedName>
</protein>
<dbReference type="AlphaFoldDB" id="A0A8J3S9C0"/>
<name>A0A8J3S9C0_PLARO</name>
<comment type="caution">
    <text evidence="1">The sequence shown here is derived from an EMBL/GenBank/DDBJ whole genome shotgun (WGS) entry which is preliminary data.</text>
</comment>